<keyword evidence="8" id="KW-1185">Reference proteome</keyword>
<feature type="transmembrane region" description="Helical" evidence="6">
    <location>
        <begin position="491"/>
        <end position="512"/>
    </location>
</feature>
<comment type="subcellular location">
    <subcellularLocation>
        <location evidence="1">Membrane</location>
        <topology evidence="1">Multi-pass membrane protein</topology>
    </subcellularLocation>
</comment>
<keyword evidence="4 6" id="KW-1133">Transmembrane helix</keyword>
<dbReference type="EMBL" id="JAEPRE010000079">
    <property type="protein sequence ID" value="KAG2233434.1"/>
    <property type="molecule type" value="Genomic_DNA"/>
</dbReference>
<protein>
    <submittedName>
        <fullName evidence="7">Uncharacterized protein</fullName>
    </submittedName>
</protein>
<gene>
    <name evidence="7" type="ORF">INT48_008840</name>
</gene>
<evidence type="ECO:0000256" key="3">
    <source>
        <dbReference type="ARBA" id="ARBA00022692"/>
    </source>
</evidence>
<feature type="transmembrane region" description="Helical" evidence="6">
    <location>
        <begin position="110"/>
        <end position="130"/>
    </location>
</feature>
<feature type="transmembrane region" description="Helical" evidence="6">
    <location>
        <begin position="457"/>
        <end position="479"/>
    </location>
</feature>
<feature type="transmembrane region" description="Helical" evidence="6">
    <location>
        <begin position="532"/>
        <end position="551"/>
    </location>
</feature>
<name>A0A8H7SPW6_9FUNG</name>
<evidence type="ECO:0000313" key="7">
    <source>
        <dbReference type="EMBL" id="KAG2233434.1"/>
    </source>
</evidence>
<feature type="transmembrane region" description="Helical" evidence="6">
    <location>
        <begin position="50"/>
        <end position="71"/>
    </location>
</feature>
<feature type="transmembrane region" description="Helical" evidence="6">
    <location>
        <begin position="358"/>
        <end position="377"/>
    </location>
</feature>
<feature type="transmembrane region" description="Helical" evidence="6">
    <location>
        <begin position="224"/>
        <end position="244"/>
    </location>
</feature>
<keyword evidence="3 6" id="KW-0812">Transmembrane</keyword>
<dbReference type="GO" id="GO:0016020">
    <property type="term" value="C:membrane"/>
    <property type="evidence" value="ECO:0007669"/>
    <property type="project" value="UniProtKB-SubCell"/>
</dbReference>
<dbReference type="GO" id="GO:0008374">
    <property type="term" value="F:O-acyltransferase activity"/>
    <property type="evidence" value="ECO:0007669"/>
    <property type="project" value="TreeGrafter"/>
</dbReference>
<dbReference type="InterPro" id="IPR004299">
    <property type="entry name" value="MBOAT_fam"/>
</dbReference>
<reference evidence="7" key="1">
    <citation type="submission" date="2021-01" db="EMBL/GenBank/DDBJ databases">
        <title>Metabolic potential, ecology and presence of endohyphal bacteria is reflected in genomic diversity of Mucoromycotina.</title>
        <authorList>
            <person name="Muszewska A."/>
            <person name="Okrasinska A."/>
            <person name="Steczkiewicz K."/>
            <person name="Drgas O."/>
            <person name="Orlowska M."/>
            <person name="Perlinska-Lenart U."/>
            <person name="Aleksandrzak-Piekarczyk T."/>
            <person name="Szatraj K."/>
            <person name="Zielenkiewicz U."/>
            <person name="Pilsyk S."/>
            <person name="Malc E."/>
            <person name="Mieczkowski P."/>
            <person name="Kruszewska J.S."/>
            <person name="Biernat P."/>
            <person name="Pawlowska J."/>
        </authorList>
    </citation>
    <scope>NUCLEOTIDE SEQUENCE</scope>
    <source>
        <strain evidence="7">WA0000018081</strain>
    </source>
</reference>
<feature type="transmembrane region" description="Helical" evidence="6">
    <location>
        <begin position="317"/>
        <end position="338"/>
    </location>
</feature>
<dbReference type="InterPro" id="IPR051085">
    <property type="entry name" value="MB_O-acyltransferase"/>
</dbReference>
<accession>A0A8H7SPW6</accession>
<dbReference type="GO" id="GO:0005783">
    <property type="term" value="C:endoplasmic reticulum"/>
    <property type="evidence" value="ECO:0007669"/>
    <property type="project" value="TreeGrafter"/>
</dbReference>
<dbReference type="Proteomes" id="UP000613177">
    <property type="component" value="Unassembled WGS sequence"/>
</dbReference>
<feature type="transmembrane region" description="Helical" evidence="6">
    <location>
        <begin position="425"/>
        <end position="451"/>
    </location>
</feature>
<evidence type="ECO:0000256" key="2">
    <source>
        <dbReference type="ARBA" id="ARBA00010323"/>
    </source>
</evidence>
<evidence type="ECO:0000256" key="4">
    <source>
        <dbReference type="ARBA" id="ARBA00022989"/>
    </source>
</evidence>
<evidence type="ECO:0000256" key="5">
    <source>
        <dbReference type="ARBA" id="ARBA00023136"/>
    </source>
</evidence>
<dbReference type="Pfam" id="PF03062">
    <property type="entry name" value="MBOAT"/>
    <property type="match status" value="1"/>
</dbReference>
<sequence>MAVQQYELKNYLPLAINEDSDNKILLETTEDPAISSSIPMQPSRWRTTEFYFYYACVAIVVPYMFYVTYLLGQKDHPNYFLYSNLLSEGWIFDRKVDNSDLQYSQFRNQLPLLFIVASIYILLSHTYRSVMNAKPKTLNQTYFYLFGSILFLTTLHGTSCIKILVIITTSYFIGRFTGASYWNPILTWTFNFLVLVLNKYYTGYKFAAIGLPLLDQHAGILPRWYILFNFSMLRLVSYNMDYYWQLKKPRNQYHNVIGDDDFRSDKDRIAVPCHSIDYNYFNFLTYIAYAPLYICGPIITFNDFISQIKIPSNKLTLKYVIIYAIRLVLVILVMEFTLHYLYVVAISKAQAWNKDTPLQISMVGYFNLVIIWMKLLIPWRFFRLWALADGIWPEENMVRCVSNNFSAQRFWKSWHRSFNRWTIRYIYIPLGGSNYFAFSMWVVFTFVAVWHDIELKLLAWGWLICLFLLPEIIASRLFTFKKFGHTSYYRIVCGLGAVGNILMMMVANLVGFCLGLDGMKDMLVQIFSSTDGLIFLMTVVFCLFVAAQIMFEIRESEKRRGDPKWTM</sequence>
<keyword evidence="5 6" id="KW-0472">Membrane</keyword>
<feature type="transmembrane region" description="Helical" evidence="6">
    <location>
        <begin position="185"/>
        <end position="203"/>
    </location>
</feature>
<dbReference type="AlphaFoldDB" id="A0A8H7SPW6"/>
<comment type="caution">
    <text evidence="7">The sequence shown here is derived from an EMBL/GenBank/DDBJ whole genome shotgun (WGS) entry which is preliminary data.</text>
</comment>
<evidence type="ECO:0000256" key="6">
    <source>
        <dbReference type="SAM" id="Phobius"/>
    </source>
</evidence>
<evidence type="ECO:0000313" key="8">
    <source>
        <dbReference type="Proteomes" id="UP000613177"/>
    </source>
</evidence>
<dbReference type="PANTHER" id="PTHR13285:SF18">
    <property type="entry name" value="PROTEIN-CYSTEINE N-PALMITOYLTRANSFERASE RASP"/>
    <property type="match status" value="1"/>
</dbReference>
<comment type="similarity">
    <text evidence="2">Belongs to the membrane-bound acyltransferase family.</text>
</comment>
<dbReference type="GO" id="GO:0006506">
    <property type="term" value="P:GPI anchor biosynthetic process"/>
    <property type="evidence" value="ECO:0007669"/>
    <property type="project" value="TreeGrafter"/>
</dbReference>
<evidence type="ECO:0000256" key="1">
    <source>
        <dbReference type="ARBA" id="ARBA00004141"/>
    </source>
</evidence>
<organism evidence="7 8">
    <name type="scientific">Thamnidium elegans</name>
    <dbReference type="NCBI Taxonomy" id="101142"/>
    <lineage>
        <taxon>Eukaryota</taxon>
        <taxon>Fungi</taxon>
        <taxon>Fungi incertae sedis</taxon>
        <taxon>Mucoromycota</taxon>
        <taxon>Mucoromycotina</taxon>
        <taxon>Mucoromycetes</taxon>
        <taxon>Mucorales</taxon>
        <taxon>Mucorineae</taxon>
        <taxon>Mucoraceae</taxon>
        <taxon>Thamnidium</taxon>
    </lineage>
</organism>
<feature type="transmembrane region" description="Helical" evidence="6">
    <location>
        <begin position="142"/>
        <end position="173"/>
    </location>
</feature>
<proteinExistence type="inferred from homology"/>
<feature type="transmembrane region" description="Helical" evidence="6">
    <location>
        <begin position="286"/>
        <end position="305"/>
    </location>
</feature>
<dbReference type="PANTHER" id="PTHR13285">
    <property type="entry name" value="ACYLTRANSFERASE"/>
    <property type="match status" value="1"/>
</dbReference>